<keyword evidence="1" id="KW-1133">Transmembrane helix</keyword>
<evidence type="ECO:0000313" key="3">
    <source>
        <dbReference type="Proteomes" id="UP000176244"/>
    </source>
</evidence>
<name>A0A1F2PEU0_9FIRM</name>
<evidence type="ECO:0000256" key="1">
    <source>
        <dbReference type="SAM" id="Phobius"/>
    </source>
</evidence>
<feature type="transmembrane region" description="Helical" evidence="1">
    <location>
        <begin position="82"/>
        <end position="100"/>
    </location>
</feature>
<protein>
    <submittedName>
        <fullName evidence="2">Uncharacterized protein</fullName>
    </submittedName>
</protein>
<dbReference type="RefSeq" id="WP_139142405.1">
    <property type="nucleotide sequence ID" value="NZ_LKEU01000044.1"/>
</dbReference>
<evidence type="ECO:0000313" key="2">
    <source>
        <dbReference type="EMBL" id="OFV69186.1"/>
    </source>
</evidence>
<keyword evidence="1" id="KW-0812">Transmembrane</keyword>
<proteinExistence type="predicted"/>
<dbReference type="EMBL" id="LKEU01000044">
    <property type="protein sequence ID" value="OFV69186.1"/>
    <property type="molecule type" value="Genomic_DNA"/>
</dbReference>
<comment type="caution">
    <text evidence="2">The sequence shown here is derived from an EMBL/GenBank/DDBJ whole genome shotgun (WGS) entry which is preliminary data.</text>
</comment>
<accession>A0A1F2PEU0</accession>
<sequence>MGYAFFQALINDELLIRLINTTNDDEKKNGSGKSKLQESNEYFAKVMMLDIMAIMINIFIIITIGSLKNDFYLPFNQFLNETVAFSAILIYFYFVANVVWEMKCFVFNLFQLFNSHAGTKAIEYIDKEN</sequence>
<dbReference type="OrthoDB" id="2990875at2"/>
<reference evidence="2 3" key="1">
    <citation type="submission" date="2015-09" db="EMBL/GenBank/DDBJ databases">
        <title>Genome sequence of Acetobacterium wieringae DSM 1911.</title>
        <authorList>
            <person name="Poehlein A."/>
            <person name="Bengelsdorf F.R."/>
            <person name="Schiel-Bengelsdorf B."/>
            <person name="Duerre P."/>
            <person name="Daniel R."/>
        </authorList>
    </citation>
    <scope>NUCLEOTIDE SEQUENCE [LARGE SCALE GENOMIC DNA]</scope>
    <source>
        <strain evidence="2 3">DSM 1911</strain>
    </source>
</reference>
<gene>
    <name evidence="2" type="ORF">ACWI_33800</name>
</gene>
<organism evidence="2 3">
    <name type="scientific">Acetobacterium wieringae</name>
    <dbReference type="NCBI Taxonomy" id="52694"/>
    <lineage>
        <taxon>Bacteria</taxon>
        <taxon>Bacillati</taxon>
        <taxon>Bacillota</taxon>
        <taxon>Clostridia</taxon>
        <taxon>Eubacteriales</taxon>
        <taxon>Eubacteriaceae</taxon>
        <taxon>Acetobacterium</taxon>
    </lineage>
</organism>
<keyword evidence="1" id="KW-0472">Membrane</keyword>
<dbReference type="STRING" id="52694.ACWI_33800"/>
<feature type="transmembrane region" description="Helical" evidence="1">
    <location>
        <begin position="42"/>
        <end position="62"/>
    </location>
</feature>
<dbReference type="Proteomes" id="UP000176244">
    <property type="component" value="Unassembled WGS sequence"/>
</dbReference>
<dbReference type="AlphaFoldDB" id="A0A1F2PEU0"/>